<evidence type="ECO:0000256" key="2">
    <source>
        <dbReference type="ARBA" id="ARBA00023125"/>
    </source>
</evidence>
<evidence type="ECO:0000313" key="5">
    <source>
        <dbReference type="EMBL" id="PRY45091.1"/>
    </source>
</evidence>
<dbReference type="PANTHER" id="PTHR43537:SF47">
    <property type="entry name" value="REGULATORY PROTEIN GNTR HTH"/>
    <property type="match status" value="1"/>
</dbReference>
<dbReference type="OrthoDB" id="5450856at2"/>
<keyword evidence="6" id="KW-1185">Reference proteome</keyword>
<dbReference type="Pfam" id="PF00392">
    <property type="entry name" value="GntR"/>
    <property type="match status" value="1"/>
</dbReference>
<protein>
    <submittedName>
        <fullName evidence="5">DNA-binding FadR family transcriptional regulator</fullName>
    </submittedName>
</protein>
<evidence type="ECO:0000313" key="6">
    <source>
        <dbReference type="Proteomes" id="UP000239494"/>
    </source>
</evidence>
<dbReference type="SMART" id="SM00345">
    <property type="entry name" value="HTH_GNTR"/>
    <property type="match status" value="1"/>
</dbReference>
<accession>A0A2T0THK4</accession>
<dbReference type="RefSeq" id="WP_106186633.1">
    <property type="nucleotide sequence ID" value="NZ_PVTF01000002.1"/>
</dbReference>
<reference evidence="5 6" key="1">
    <citation type="submission" date="2018-03" db="EMBL/GenBank/DDBJ databases">
        <title>Genomic Encyclopedia of Archaeal and Bacterial Type Strains, Phase II (KMG-II): from individual species to whole genera.</title>
        <authorList>
            <person name="Goeker M."/>
        </authorList>
    </citation>
    <scope>NUCLEOTIDE SEQUENCE [LARGE SCALE GENOMIC DNA]</scope>
    <source>
        <strain evidence="5 6">DSM 44720</strain>
    </source>
</reference>
<keyword evidence="3" id="KW-0804">Transcription</keyword>
<dbReference type="Gene3D" id="1.20.120.530">
    <property type="entry name" value="GntR ligand-binding domain-like"/>
    <property type="match status" value="1"/>
</dbReference>
<dbReference type="PROSITE" id="PS50949">
    <property type="entry name" value="HTH_GNTR"/>
    <property type="match status" value="1"/>
</dbReference>
<name>A0A2T0THK4_9PSEU</name>
<dbReference type="SUPFAM" id="SSF46785">
    <property type="entry name" value="Winged helix' DNA-binding domain"/>
    <property type="match status" value="1"/>
</dbReference>
<gene>
    <name evidence="5" type="ORF">CLV43_102656</name>
</gene>
<keyword evidence="2 5" id="KW-0238">DNA-binding</keyword>
<comment type="caution">
    <text evidence="5">The sequence shown here is derived from an EMBL/GenBank/DDBJ whole genome shotgun (WGS) entry which is preliminary data.</text>
</comment>
<dbReference type="Proteomes" id="UP000239494">
    <property type="component" value="Unassembled WGS sequence"/>
</dbReference>
<dbReference type="GO" id="GO:0003700">
    <property type="term" value="F:DNA-binding transcription factor activity"/>
    <property type="evidence" value="ECO:0007669"/>
    <property type="project" value="InterPro"/>
</dbReference>
<organism evidence="5 6">
    <name type="scientific">Umezawaea tangerina</name>
    <dbReference type="NCBI Taxonomy" id="84725"/>
    <lineage>
        <taxon>Bacteria</taxon>
        <taxon>Bacillati</taxon>
        <taxon>Actinomycetota</taxon>
        <taxon>Actinomycetes</taxon>
        <taxon>Pseudonocardiales</taxon>
        <taxon>Pseudonocardiaceae</taxon>
        <taxon>Umezawaea</taxon>
    </lineage>
</organism>
<sequence length="221" mass="23930">MPPKRAGFEEAVEWITRRVESGEWPLDSRIPSQEELIETLGLGRAVVRQAIRTMSANGVLESARGRGTFVRARSAVDAVLRDHLRDQPVEQTLGLRRALEVEATGLAAAHCTDEHLAVLRAALAAPRQPCWTSAYRAATGRTEVSLDVFHTTVFAASANPLLGDLHHCAVAALRYADLHPEPASSRDEAHARIFAAIHDGDVTAARLAAAAHADRDSPSRE</sequence>
<proteinExistence type="predicted"/>
<dbReference type="InterPro" id="IPR008920">
    <property type="entry name" value="TF_FadR/GntR_C"/>
</dbReference>
<evidence type="ECO:0000256" key="3">
    <source>
        <dbReference type="ARBA" id="ARBA00023163"/>
    </source>
</evidence>
<dbReference type="EMBL" id="PVTF01000002">
    <property type="protein sequence ID" value="PRY45091.1"/>
    <property type="molecule type" value="Genomic_DNA"/>
</dbReference>
<dbReference type="SMART" id="SM00895">
    <property type="entry name" value="FCD"/>
    <property type="match status" value="1"/>
</dbReference>
<dbReference type="InterPro" id="IPR036390">
    <property type="entry name" value="WH_DNA-bd_sf"/>
</dbReference>
<dbReference type="CDD" id="cd07377">
    <property type="entry name" value="WHTH_GntR"/>
    <property type="match status" value="1"/>
</dbReference>
<dbReference type="PRINTS" id="PR00035">
    <property type="entry name" value="HTHGNTR"/>
</dbReference>
<dbReference type="Gene3D" id="1.10.10.10">
    <property type="entry name" value="Winged helix-like DNA-binding domain superfamily/Winged helix DNA-binding domain"/>
    <property type="match status" value="1"/>
</dbReference>
<dbReference type="AlphaFoldDB" id="A0A2T0THK4"/>
<dbReference type="SUPFAM" id="SSF48008">
    <property type="entry name" value="GntR ligand-binding domain-like"/>
    <property type="match status" value="1"/>
</dbReference>
<evidence type="ECO:0000256" key="1">
    <source>
        <dbReference type="ARBA" id="ARBA00023015"/>
    </source>
</evidence>
<keyword evidence="1" id="KW-0805">Transcription regulation</keyword>
<dbReference type="InterPro" id="IPR000524">
    <property type="entry name" value="Tscrpt_reg_HTH_GntR"/>
</dbReference>
<feature type="domain" description="HTH gntR-type" evidence="4">
    <location>
        <begin position="5"/>
        <end position="73"/>
    </location>
</feature>
<dbReference type="InterPro" id="IPR036388">
    <property type="entry name" value="WH-like_DNA-bd_sf"/>
</dbReference>
<dbReference type="PANTHER" id="PTHR43537">
    <property type="entry name" value="TRANSCRIPTIONAL REGULATOR, GNTR FAMILY"/>
    <property type="match status" value="1"/>
</dbReference>
<dbReference type="GO" id="GO:0003677">
    <property type="term" value="F:DNA binding"/>
    <property type="evidence" value="ECO:0007669"/>
    <property type="project" value="UniProtKB-KW"/>
</dbReference>
<evidence type="ECO:0000259" key="4">
    <source>
        <dbReference type="PROSITE" id="PS50949"/>
    </source>
</evidence>
<dbReference type="InterPro" id="IPR011711">
    <property type="entry name" value="GntR_C"/>
</dbReference>
<dbReference type="Pfam" id="PF07729">
    <property type="entry name" value="FCD"/>
    <property type="match status" value="1"/>
</dbReference>